<evidence type="ECO:0000313" key="8">
    <source>
        <dbReference type="EMBL" id="OEG69434.1"/>
    </source>
</evidence>
<dbReference type="InterPro" id="IPR004839">
    <property type="entry name" value="Aminotransferase_I/II_large"/>
</dbReference>
<keyword evidence="10" id="KW-1185">Reference proteome</keyword>
<evidence type="ECO:0000259" key="7">
    <source>
        <dbReference type="Pfam" id="PF00155"/>
    </source>
</evidence>
<dbReference type="PANTHER" id="PTHR46383:SF1">
    <property type="entry name" value="ASPARTATE AMINOTRANSFERASE"/>
    <property type="match status" value="1"/>
</dbReference>
<dbReference type="SUPFAM" id="SSF53383">
    <property type="entry name" value="PLP-dependent transferases"/>
    <property type="match status" value="1"/>
</dbReference>
<feature type="domain" description="Aminotransferase class I/classII large" evidence="7">
    <location>
        <begin position="31"/>
        <end position="389"/>
    </location>
</feature>
<dbReference type="AlphaFoldDB" id="A0A1E5IIM1"/>
<keyword evidence="4 6" id="KW-0808">Transferase</keyword>
<comment type="cofactor">
    <cofactor evidence="1 6">
        <name>pyridoxal 5'-phosphate</name>
        <dbReference type="ChEBI" id="CHEBI:597326"/>
    </cofactor>
</comment>
<dbReference type="GO" id="GO:0008483">
    <property type="term" value="F:transaminase activity"/>
    <property type="evidence" value="ECO:0007669"/>
    <property type="project" value="UniProtKB-KW"/>
</dbReference>
<evidence type="ECO:0000313" key="10">
    <source>
        <dbReference type="Proteomes" id="UP000095237"/>
    </source>
</evidence>
<evidence type="ECO:0000256" key="4">
    <source>
        <dbReference type="ARBA" id="ARBA00022679"/>
    </source>
</evidence>
<dbReference type="InterPro" id="IPR004838">
    <property type="entry name" value="NHTrfase_class1_PyrdxlP-BS"/>
</dbReference>
<name>A0A1E5IIM1_ENDTX</name>
<dbReference type="InterPro" id="IPR015421">
    <property type="entry name" value="PyrdxlP-dep_Trfase_major"/>
</dbReference>
<dbReference type="Gene3D" id="3.40.640.10">
    <property type="entry name" value="Type I PLP-dependent aspartate aminotransferase-like (Major domain)"/>
    <property type="match status" value="1"/>
</dbReference>
<dbReference type="InterPro" id="IPR015422">
    <property type="entry name" value="PyrdxlP-dep_Trfase_small"/>
</dbReference>
<dbReference type="GO" id="GO:0030170">
    <property type="term" value="F:pyridoxal phosphate binding"/>
    <property type="evidence" value="ECO:0007669"/>
    <property type="project" value="InterPro"/>
</dbReference>
<dbReference type="PROSITE" id="PS00105">
    <property type="entry name" value="AA_TRANSFER_CLASS_1"/>
    <property type="match status" value="1"/>
</dbReference>
<dbReference type="InterPro" id="IPR015424">
    <property type="entry name" value="PyrdxlP-dep_Trfase"/>
</dbReference>
<dbReference type="Proteomes" id="UP000095237">
    <property type="component" value="Unassembled WGS sequence"/>
</dbReference>
<comment type="similarity">
    <text evidence="2 6">Belongs to the class-I pyridoxal-phosphate-dependent aminotransferase family.</text>
</comment>
<dbReference type="EMBL" id="LNVX01000715">
    <property type="protein sequence ID" value="OEG69434.1"/>
    <property type="molecule type" value="Genomic_DNA"/>
</dbReference>
<keyword evidence="3 6" id="KW-0032">Aminotransferase</keyword>
<keyword evidence="5" id="KW-0663">Pyridoxal phosphate</keyword>
<dbReference type="InterPro" id="IPR050596">
    <property type="entry name" value="AspAT/PAT-like"/>
</dbReference>
<sequence>MHISKRVLSIKPSPTLTIDAKAKALKQQGVDVINFGVGEPDFDTPINIKEAAITAINAGFTKYCPIAGTPELKNAIINKLKRDNGLTYVPEEIIVSSGAKHSLYNLFQSIIDDGDEVIIPAPYWVSYTDMVILAGGKPVIIHTSDKTNFKVIPENIEKALTSKIKAIIINSPSNPTGVTYTAGELKAIAQVCVKNKILIISDDIYEKLVYDDFKFTSIAEVSPEIKEFSVVVNGVSKAYSMTGWRIGYAAGPKNIISAMTKVQSQSTSNASSISIKAAVEALNGTQKYVESMKKEFEKRRNYIVEKLNTIKDIVCRKPEGAFYVFPNIKSFLGKTFNGKVINTDIELADYLLDWAKIAVVPGSAFGAEGYIRLSYATSIENIKTGIERLEAALKG</sequence>
<organism evidence="9 10">
    <name type="scientific">Endomicrobium trichonymphae</name>
    <dbReference type="NCBI Taxonomy" id="1408204"/>
    <lineage>
        <taxon>Bacteria</taxon>
        <taxon>Pseudomonadati</taxon>
        <taxon>Elusimicrobiota</taxon>
        <taxon>Endomicrobiia</taxon>
        <taxon>Endomicrobiales</taxon>
        <taxon>Endomicrobiaceae</taxon>
        <taxon>Candidatus Endomicrobiellum</taxon>
    </lineage>
</organism>
<dbReference type="EMBL" id="LNVX01000364">
    <property type="protein sequence ID" value="OEG70356.1"/>
    <property type="molecule type" value="Genomic_DNA"/>
</dbReference>
<dbReference type="GO" id="GO:0006520">
    <property type="term" value="P:amino acid metabolic process"/>
    <property type="evidence" value="ECO:0007669"/>
    <property type="project" value="InterPro"/>
</dbReference>
<evidence type="ECO:0000256" key="6">
    <source>
        <dbReference type="RuleBase" id="RU000481"/>
    </source>
</evidence>
<dbReference type="PANTHER" id="PTHR46383">
    <property type="entry name" value="ASPARTATE AMINOTRANSFERASE"/>
    <property type="match status" value="1"/>
</dbReference>
<dbReference type="FunFam" id="3.40.640.10:FF:000033">
    <property type="entry name" value="Aspartate aminotransferase"/>
    <property type="match status" value="1"/>
</dbReference>
<dbReference type="Pfam" id="PF00155">
    <property type="entry name" value="Aminotran_1_2"/>
    <property type="match status" value="1"/>
</dbReference>
<evidence type="ECO:0000256" key="3">
    <source>
        <dbReference type="ARBA" id="ARBA00022576"/>
    </source>
</evidence>
<dbReference type="CDD" id="cd00609">
    <property type="entry name" value="AAT_like"/>
    <property type="match status" value="1"/>
</dbReference>
<evidence type="ECO:0000256" key="1">
    <source>
        <dbReference type="ARBA" id="ARBA00001933"/>
    </source>
</evidence>
<evidence type="ECO:0000313" key="9">
    <source>
        <dbReference type="EMBL" id="OEG70356.1"/>
    </source>
</evidence>
<evidence type="ECO:0000256" key="2">
    <source>
        <dbReference type="ARBA" id="ARBA00007441"/>
    </source>
</evidence>
<gene>
    <name evidence="9" type="ORF">ATZ36_01265</name>
    <name evidence="8" type="ORF">ATZ36_09605</name>
</gene>
<reference evidence="9 10" key="1">
    <citation type="submission" date="2015-11" db="EMBL/GenBank/DDBJ databases">
        <title>Evidence for parallel genomic evolution in an endosymbiosis of termite gut flagellates.</title>
        <authorList>
            <person name="Zheng H."/>
        </authorList>
    </citation>
    <scope>NUCLEOTIDE SEQUENCE [LARGE SCALE GENOMIC DNA]</scope>
    <source>
        <strain evidence="9 10">CET450</strain>
    </source>
</reference>
<accession>A0A1E5IIM1</accession>
<protein>
    <recommendedName>
        <fullName evidence="6">Aminotransferase</fullName>
        <ecNumber evidence="6">2.6.1.-</ecNumber>
    </recommendedName>
</protein>
<comment type="caution">
    <text evidence="9">The sequence shown here is derived from an EMBL/GenBank/DDBJ whole genome shotgun (WGS) entry which is preliminary data.</text>
</comment>
<dbReference type="Gene3D" id="3.90.1150.10">
    <property type="entry name" value="Aspartate Aminotransferase, domain 1"/>
    <property type="match status" value="1"/>
</dbReference>
<evidence type="ECO:0000256" key="5">
    <source>
        <dbReference type="ARBA" id="ARBA00022898"/>
    </source>
</evidence>
<dbReference type="PRINTS" id="PR00753">
    <property type="entry name" value="ACCSYNTHASE"/>
</dbReference>
<dbReference type="EC" id="2.6.1.-" evidence="6"/>
<proteinExistence type="inferred from homology"/>